<dbReference type="EMBL" id="JBEAFC010000003">
    <property type="protein sequence ID" value="KAL1563079.1"/>
    <property type="molecule type" value="Genomic_DNA"/>
</dbReference>
<gene>
    <name evidence="2" type="ORF">AAHA92_05583</name>
</gene>
<sequence length="198" mass="21439">MATASKKLVSAADESALRKKILETHAYDGGAFDSNSILATVEGILNLVTPGADATFNDPTNDIGMLDGTTLPAGLPETLPFMLHKISCVLTCKCSGGDSHTSAMEILKLLSSYTWEAKIVIVLASYVVDYAQFSLLTKLYTTHPLAKLIAILKQIPQNLDDISDLIRSKLDTIISLVKLSIEVTKFITKFNTLPSHIQ</sequence>
<dbReference type="Pfam" id="PF14576">
    <property type="entry name" value="SEO_N"/>
    <property type="match status" value="1"/>
</dbReference>
<feature type="domain" description="Sieve element occlusion N-terminal" evidence="1">
    <location>
        <begin position="13"/>
        <end position="196"/>
    </location>
</feature>
<protein>
    <recommendedName>
        <fullName evidence="1">Sieve element occlusion N-terminal domain-containing protein</fullName>
    </recommendedName>
</protein>
<dbReference type="Proteomes" id="UP001567538">
    <property type="component" value="Unassembled WGS sequence"/>
</dbReference>
<dbReference type="AlphaFoldDB" id="A0ABD1I633"/>
<dbReference type="PANTHER" id="PTHR33232:SF12">
    <property type="entry name" value="PROTEIN SIEVE ELEMENT OCCLUSION B-LIKE"/>
    <property type="match status" value="1"/>
</dbReference>
<dbReference type="InterPro" id="IPR039299">
    <property type="entry name" value="SEOA"/>
</dbReference>
<organism evidence="2 3">
    <name type="scientific">Salvia divinorum</name>
    <name type="common">Maria pastora</name>
    <name type="synonym">Diviner's sage</name>
    <dbReference type="NCBI Taxonomy" id="28513"/>
    <lineage>
        <taxon>Eukaryota</taxon>
        <taxon>Viridiplantae</taxon>
        <taxon>Streptophyta</taxon>
        <taxon>Embryophyta</taxon>
        <taxon>Tracheophyta</taxon>
        <taxon>Spermatophyta</taxon>
        <taxon>Magnoliopsida</taxon>
        <taxon>eudicotyledons</taxon>
        <taxon>Gunneridae</taxon>
        <taxon>Pentapetalae</taxon>
        <taxon>asterids</taxon>
        <taxon>lamiids</taxon>
        <taxon>Lamiales</taxon>
        <taxon>Lamiaceae</taxon>
        <taxon>Nepetoideae</taxon>
        <taxon>Mentheae</taxon>
        <taxon>Salviinae</taxon>
        <taxon>Salvia</taxon>
        <taxon>Salvia subgen. Calosphace</taxon>
    </lineage>
</organism>
<name>A0ABD1I633_SALDI</name>
<dbReference type="InterPro" id="IPR027942">
    <property type="entry name" value="SEO_N"/>
</dbReference>
<keyword evidence="3" id="KW-1185">Reference proteome</keyword>
<reference evidence="2 3" key="1">
    <citation type="submission" date="2024-06" db="EMBL/GenBank/DDBJ databases">
        <title>A chromosome level genome sequence of Diviner's sage (Salvia divinorum).</title>
        <authorList>
            <person name="Ford S.A."/>
            <person name="Ro D.-K."/>
            <person name="Ness R.W."/>
            <person name="Phillips M.A."/>
        </authorList>
    </citation>
    <scope>NUCLEOTIDE SEQUENCE [LARGE SCALE GENOMIC DNA]</scope>
    <source>
        <strain evidence="2">SAF-2024a</strain>
        <tissue evidence="2">Leaf</tissue>
    </source>
</reference>
<proteinExistence type="predicted"/>
<accession>A0ABD1I633</accession>
<evidence type="ECO:0000313" key="3">
    <source>
        <dbReference type="Proteomes" id="UP001567538"/>
    </source>
</evidence>
<comment type="caution">
    <text evidence="2">The sequence shown here is derived from an EMBL/GenBank/DDBJ whole genome shotgun (WGS) entry which is preliminary data.</text>
</comment>
<dbReference type="PANTHER" id="PTHR33232">
    <property type="entry name" value="PROTEIN SIEVE ELEMENT OCCLUSION B-LIKE"/>
    <property type="match status" value="1"/>
</dbReference>
<evidence type="ECO:0000313" key="2">
    <source>
        <dbReference type="EMBL" id="KAL1563079.1"/>
    </source>
</evidence>
<evidence type="ECO:0000259" key="1">
    <source>
        <dbReference type="Pfam" id="PF14576"/>
    </source>
</evidence>